<dbReference type="Pfam" id="PF08281">
    <property type="entry name" value="Sigma70_r4_2"/>
    <property type="match status" value="1"/>
</dbReference>
<evidence type="ECO:0000259" key="6">
    <source>
        <dbReference type="Pfam" id="PF04542"/>
    </source>
</evidence>
<keyword evidence="2" id="KW-0805">Transcription regulation</keyword>
<dbReference type="SUPFAM" id="SSF88659">
    <property type="entry name" value="Sigma3 and sigma4 domains of RNA polymerase sigma factors"/>
    <property type="match status" value="1"/>
</dbReference>
<dbReference type="InterPro" id="IPR013325">
    <property type="entry name" value="RNA_pol_sigma_r2"/>
</dbReference>
<dbReference type="SUPFAM" id="SSF88946">
    <property type="entry name" value="Sigma2 domain of RNA polymerase sigma factors"/>
    <property type="match status" value="1"/>
</dbReference>
<accession>A0ABN2MN49</accession>
<dbReference type="InterPro" id="IPR007627">
    <property type="entry name" value="RNA_pol_sigma70_r2"/>
</dbReference>
<sequence>MTMSLRARLRAGESAAFGEVFDEHADAILRYAARTLGDRAGAEDVVSLTFLEAWRLRERLLPEGESVRPWLFGIATNVLRNTARRARRHRAALDWLPPPDTVPDPADEGADRLDDAERLAAARRAMDALKPHEREVFVLCVWEELDYAAAAEALGVPVGTVRSRLARARARLRLETHGKSPARPDSYQVTARTRFGLNQEGAR</sequence>
<feature type="domain" description="RNA polymerase sigma factor 70 region 4 type 2" evidence="7">
    <location>
        <begin position="121"/>
        <end position="172"/>
    </location>
</feature>
<dbReference type="Gene3D" id="1.10.10.10">
    <property type="entry name" value="Winged helix-like DNA-binding domain superfamily/Winged helix DNA-binding domain"/>
    <property type="match status" value="1"/>
</dbReference>
<dbReference type="PANTHER" id="PTHR43133">
    <property type="entry name" value="RNA POLYMERASE ECF-TYPE SIGMA FACTO"/>
    <property type="match status" value="1"/>
</dbReference>
<dbReference type="Proteomes" id="UP001500218">
    <property type="component" value="Unassembled WGS sequence"/>
</dbReference>
<evidence type="ECO:0000313" key="9">
    <source>
        <dbReference type="Proteomes" id="UP001500218"/>
    </source>
</evidence>
<protein>
    <submittedName>
        <fullName evidence="8">RNA polymerase sigma factor</fullName>
    </submittedName>
</protein>
<feature type="region of interest" description="Disordered" evidence="5">
    <location>
        <begin position="175"/>
        <end position="203"/>
    </location>
</feature>
<evidence type="ECO:0000256" key="4">
    <source>
        <dbReference type="ARBA" id="ARBA00023163"/>
    </source>
</evidence>
<dbReference type="InterPro" id="IPR014284">
    <property type="entry name" value="RNA_pol_sigma-70_dom"/>
</dbReference>
<gene>
    <name evidence="8" type="ORF">GCM10009682_58820</name>
</gene>
<evidence type="ECO:0000259" key="7">
    <source>
        <dbReference type="Pfam" id="PF08281"/>
    </source>
</evidence>
<dbReference type="InterPro" id="IPR036388">
    <property type="entry name" value="WH-like_DNA-bd_sf"/>
</dbReference>
<evidence type="ECO:0000256" key="5">
    <source>
        <dbReference type="SAM" id="MobiDB-lite"/>
    </source>
</evidence>
<proteinExistence type="inferred from homology"/>
<dbReference type="Pfam" id="PF04542">
    <property type="entry name" value="Sigma70_r2"/>
    <property type="match status" value="1"/>
</dbReference>
<dbReference type="InterPro" id="IPR039425">
    <property type="entry name" value="RNA_pol_sigma-70-like"/>
</dbReference>
<evidence type="ECO:0000313" key="8">
    <source>
        <dbReference type="EMBL" id="GAA1832593.1"/>
    </source>
</evidence>
<dbReference type="InterPro" id="IPR013249">
    <property type="entry name" value="RNA_pol_sigma70_r4_t2"/>
</dbReference>
<reference evidence="8 9" key="1">
    <citation type="journal article" date="2019" name="Int. J. Syst. Evol. Microbiol.">
        <title>The Global Catalogue of Microorganisms (GCM) 10K type strain sequencing project: providing services to taxonomists for standard genome sequencing and annotation.</title>
        <authorList>
            <consortium name="The Broad Institute Genomics Platform"/>
            <consortium name="The Broad Institute Genome Sequencing Center for Infectious Disease"/>
            <person name="Wu L."/>
            <person name="Ma J."/>
        </authorList>
    </citation>
    <scope>NUCLEOTIDE SEQUENCE [LARGE SCALE GENOMIC DNA]</scope>
    <source>
        <strain evidence="8 9">JCM 13250</strain>
    </source>
</reference>
<keyword evidence="3" id="KW-0731">Sigma factor</keyword>
<dbReference type="EMBL" id="BAAALT010000275">
    <property type="protein sequence ID" value="GAA1832593.1"/>
    <property type="molecule type" value="Genomic_DNA"/>
</dbReference>
<keyword evidence="9" id="KW-1185">Reference proteome</keyword>
<name>A0ABN2MN49_9ACTN</name>
<dbReference type="PANTHER" id="PTHR43133:SF25">
    <property type="entry name" value="RNA POLYMERASE SIGMA FACTOR RFAY-RELATED"/>
    <property type="match status" value="1"/>
</dbReference>
<organism evidence="8 9">
    <name type="scientific">Luedemannella flava</name>
    <dbReference type="NCBI Taxonomy" id="349316"/>
    <lineage>
        <taxon>Bacteria</taxon>
        <taxon>Bacillati</taxon>
        <taxon>Actinomycetota</taxon>
        <taxon>Actinomycetes</taxon>
        <taxon>Micromonosporales</taxon>
        <taxon>Micromonosporaceae</taxon>
        <taxon>Luedemannella</taxon>
    </lineage>
</organism>
<comment type="similarity">
    <text evidence="1">Belongs to the sigma-70 factor family. ECF subfamily.</text>
</comment>
<keyword evidence="4" id="KW-0804">Transcription</keyword>
<dbReference type="InterPro" id="IPR013324">
    <property type="entry name" value="RNA_pol_sigma_r3/r4-like"/>
</dbReference>
<evidence type="ECO:0000256" key="2">
    <source>
        <dbReference type="ARBA" id="ARBA00023015"/>
    </source>
</evidence>
<evidence type="ECO:0000256" key="3">
    <source>
        <dbReference type="ARBA" id="ARBA00023082"/>
    </source>
</evidence>
<evidence type="ECO:0000256" key="1">
    <source>
        <dbReference type="ARBA" id="ARBA00010641"/>
    </source>
</evidence>
<comment type="caution">
    <text evidence="8">The sequence shown here is derived from an EMBL/GenBank/DDBJ whole genome shotgun (WGS) entry which is preliminary data.</text>
</comment>
<dbReference type="NCBIfam" id="TIGR02937">
    <property type="entry name" value="sigma70-ECF"/>
    <property type="match status" value="1"/>
</dbReference>
<feature type="domain" description="RNA polymerase sigma-70 region 2" evidence="6">
    <location>
        <begin position="21"/>
        <end position="88"/>
    </location>
</feature>
<dbReference type="Gene3D" id="1.10.1740.10">
    <property type="match status" value="1"/>
</dbReference>